<name>A0A9X9M379_GULGU</name>
<organism evidence="1 2">
    <name type="scientific">Gulo gulo</name>
    <name type="common">Wolverine</name>
    <name type="synonym">Gluton</name>
    <dbReference type="NCBI Taxonomy" id="48420"/>
    <lineage>
        <taxon>Eukaryota</taxon>
        <taxon>Metazoa</taxon>
        <taxon>Chordata</taxon>
        <taxon>Craniata</taxon>
        <taxon>Vertebrata</taxon>
        <taxon>Euteleostomi</taxon>
        <taxon>Mammalia</taxon>
        <taxon>Eutheria</taxon>
        <taxon>Laurasiatheria</taxon>
        <taxon>Carnivora</taxon>
        <taxon>Caniformia</taxon>
        <taxon>Musteloidea</taxon>
        <taxon>Mustelidae</taxon>
        <taxon>Guloninae</taxon>
        <taxon>Gulo</taxon>
    </lineage>
</organism>
<evidence type="ECO:0000313" key="2">
    <source>
        <dbReference type="Proteomes" id="UP000269945"/>
    </source>
</evidence>
<keyword evidence="2" id="KW-1185">Reference proteome</keyword>
<protein>
    <submittedName>
        <fullName evidence="1">Uncharacterized protein</fullName>
    </submittedName>
</protein>
<accession>A0A9X9M379</accession>
<reference evidence="1 2" key="1">
    <citation type="submission" date="2018-10" db="EMBL/GenBank/DDBJ databases">
        <authorList>
            <person name="Ekblom R."/>
            <person name="Jareborg N."/>
        </authorList>
    </citation>
    <scope>NUCLEOTIDE SEQUENCE [LARGE SCALE GENOMIC DNA]</scope>
    <source>
        <tissue evidence="1">Muscle</tissue>
    </source>
</reference>
<gene>
    <name evidence="1" type="ORF">BN2614_LOCUS1</name>
</gene>
<dbReference type="Proteomes" id="UP000269945">
    <property type="component" value="Unassembled WGS sequence"/>
</dbReference>
<proteinExistence type="predicted"/>
<sequence>MGVPLLWEPLICKPPFWARPPFCGSPLLMEAPLLWKTPFQLSSDTSPFSPGEVTNRFLPLPAPG</sequence>
<feature type="non-terminal residue" evidence="1">
    <location>
        <position position="64"/>
    </location>
</feature>
<dbReference type="AlphaFoldDB" id="A0A9X9M379"/>
<evidence type="ECO:0000313" key="1">
    <source>
        <dbReference type="EMBL" id="VCX30895.1"/>
    </source>
</evidence>
<comment type="caution">
    <text evidence="1">The sequence shown here is derived from an EMBL/GenBank/DDBJ whole genome shotgun (WGS) entry which is preliminary data.</text>
</comment>
<dbReference type="EMBL" id="CYRY02039597">
    <property type="protein sequence ID" value="VCX30895.1"/>
    <property type="molecule type" value="Genomic_DNA"/>
</dbReference>